<dbReference type="InterPro" id="IPR019018">
    <property type="entry name" value="Rab-bd_FIP-RBD"/>
</dbReference>
<keyword evidence="10" id="KW-1185">Reference proteome</keyword>
<feature type="compositionally biased region" description="Basic and acidic residues" evidence="6">
    <location>
        <begin position="493"/>
        <end position="502"/>
    </location>
</feature>
<comment type="subcellular location">
    <subcellularLocation>
        <location evidence="1">Recycling endosome</location>
    </subcellularLocation>
</comment>
<dbReference type="Proteomes" id="UP001369086">
    <property type="component" value="Unassembled WGS sequence"/>
</dbReference>
<dbReference type="SMART" id="SM00239">
    <property type="entry name" value="C2"/>
    <property type="match status" value="1"/>
</dbReference>
<feature type="compositionally biased region" description="Basic and acidic residues" evidence="6">
    <location>
        <begin position="1172"/>
        <end position="1215"/>
    </location>
</feature>
<dbReference type="InterPro" id="IPR035892">
    <property type="entry name" value="C2_domain_sf"/>
</dbReference>
<accession>A0ABR0Y7D1</accession>
<feature type="compositionally biased region" description="Polar residues" evidence="6">
    <location>
        <begin position="329"/>
        <end position="339"/>
    </location>
</feature>
<evidence type="ECO:0000256" key="5">
    <source>
        <dbReference type="ARBA" id="ARBA00022927"/>
    </source>
</evidence>
<dbReference type="Pfam" id="PF00168">
    <property type="entry name" value="C2"/>
    <property type="match status" value="1"/>
</dbReference>
<evidence type="ECO:0000256" key="2">
    <source>
        <dbReference type="ARBA" id="ARBA00022448"/>
    </source>
</evidence>
<feature type="compositionally biased region" description="Low complexity" evidence="6">
    <location>
        <begin position="875"/>
        <end position="892"/>
    </location>
</feature>
<dbReference type="PANTHER" id="PTHR15746">
    <property type="entry name" value="RAB11-RELATED"/>
    <property type="match status" value="1"/>
</dbReference>
<feature type="compositionally biased region" description="Polar residues" evidence="6">
    <location>
        <begin position="542"/>
        <end position="558"/>
    </location>
</feature>
<feature type="compositionally biased region" description="Basic and acidic residues" evidence="6">
    <location>
        <begin position="687"/>
        <end position="703"/>
    </location>
</feature>
<evidence type="ECO:0000256" key="6">
    <source>
        <dbReference type="SAM" id="MobiDB-lite"/>
    </source>
</evidence>
<feature type="compositionally biased region" description="Low complexity" evidence="6">
    <location>
        <begin position="715"/>
        <end position="738"/>
    </location>
</feature>
<feature type="compositionally biased region" description="Basic and acidic residues" evidence="6">
    <location>
        <begin position="1398"/>
        <end position="1416"/>
    </location>
</feature>
<feature type="compositionally biased region" description="Basic and acidic residues" evidence="6">
    <location>
        <begin position="523"/>
        <end position="540"/>
    </location>
</feature>
<feature type="compositionally biased region" description="Pro residues" evidence="6">
    <location>
        <begin position="1420"/>
        <end position="1434"/>
    </location>
</feature>
<dbReference type="PANTHER" id="PTHR15746:SF22">
    <property type="entry name" value="RAB11 FAMILY-INTERACTING PROTEIN 1"/>
    <property type="match status" value="1"/>
</dbReference>
<feature type="region of interest" description="Disordered" evidence="6">
    <location>
        <begin position="147"/>
        <end position="201"/>
    </location>
</feature>
<feature type="region of interest" description="Disordered" evidence="6">
    <location>
        <begin position="352"/>
        <end position="819"/>
    </location>
</feature>
<feature type="compositionally biased region" description="Polar residues" evidence="6">
    <location>
        <begin position="953"/>
        <end position="965"/>
    </location>
</feature>
<dbReference type="Pfam" id="PF09457">
    <property type="entry name" value="RBD-FIP"/>
    <property type="match status" value="1"/>
</dbReference>
<comment type="caution">
    <text evidence="9">The sequence shown here is derived from an EMBL/GenBank/DDBJ whole genome shotgun (WGS) entry which is preliminary data.</text>
</comment>
<keyword evidence="2" id="KW-0813">Transport</keyword>
<name>A0ABR0Y7D1_HUSHU</name>
<feature type="compositionally biased region" description="Polar residues" evidence="6">
    <location>
        <begin position="1461"/>
        <end position="1475"/>
    </location>
</feature>
<feature type="compositionally biased region" description="Polar residues" evidence="6">
    <location>
        <begin position="1092"/>
        <end position="1101"/>
    </location>
</feature>
<feature type="compositionally biased region" description="Basic and acidic residues" evidence="6">
    <location>
        <begin position="1240"/>
        <end position="1254"/>
    </location>
</feature>
<feature type="compositionally biased region" description="Basic and acidic residues" evidence="6">
    <location>
        <begin position="1154"/>
        <end position="1165"/>
    </location>
</feature>
<evidence type="ECO:0000313" key="10">
    <source>
        <dbReference type="Proteomes" id="UP001369086"/>
    </source>
</evidence>
<keyword evidence="5" id="KW-0653">Protein transport</keyword>
<feature type="compositionally biased region" description="Basic and acidic residues" evidence="6">
    <location>
        <begin position="1328"/>
        <end position="1355"/>
    </location>
</feature>
<evidence type="ECO:0000313" key="9">
    <source>
        <dbReference type="EMBL" id="KAK6468473.1"/>
    </source>
</evidence>
<protein>
    <submittedName>
        <fullName evidence="9">Rab11 family-interacting protein 1-like</fullName>
    </submittedName>
</protein>
<dbReference type="Gene3D" id="2.60.40.150">
    <property type="entry name" value="C2 domain"/>
    <property type="match status" value="1"/>
</dbReference>
<feature type="compositionally biased region" description="Basic and acidic residues" evidence="6">
    <location>
        <begin position="563"/>
        <end position="577"/>
    </location>
</feature>
<proteinExistence type="predicted"/>
<dbReference type="Gene3D" id="1.20.5.2440">
    <property type="match status" value="1"/>
</dbReference>
<keyword evidence="3" id="KW-0597">Phosphoprotein</keyword>
<keyword evidence="4" id="KW-0967">Endosome</keyword>
<dbReference type="InterPro" id="IPR037245">
    <property type="entry name" value="FIP-RBD_C_sf"/>
</dbReference>
<evidence type="ECO:0000259" key="8">
    <source>
        <dbReference type="PROSITE" id="PS51511"/>
    </source>
</evidence>
<feature type="domain" description="C2" evidence="7">
    <location>
        <begin position="1"/>
        <end position="121"/>
    </location>
</feature>
<feature type="compositionally biased region" description="Basic and acidic residues" evidence="6">
    <location>
        <begin position="1012"/>
        <end position="1023"/>
    </location>
</feature>
<feature type="compositionally biased region" description="Basic and acidic residues" evidence="6">
    <location>
        <begin position="378"/>
        <end position="464"/>
    </location>
</feature>
<reference evidence="9 10" key="1">
    <citation type="submission" date="2021-05" db="EMBL/GenBank/DDBJ databases">
        <authorList>
            <person name="Zahm M."/>
            <person name="Klopp C."/>
            <person name="Cabau C."/>
            <person name="Kuhl H."/>
            <person name="Suciu R."/>
            <person name="Ciorpac M."/>
            <person name="Holostenco D."/>
            <person name="Gessner J."/>
            <person name="Wuertz S."/>
            <person name="Hohne C."/>
            <person name="Stock M."/>
            <person name="Gislard M."/>
            <person name="Lluch J."/>
            <person name="Milhes M."/>
            <person name="Lampietro C."/>
            <person name="Lopez Roques C."/>
            <person name="Donnadieu C."/>
            <person name="Du K."/>
            <person name="Schartl M."/>
            <person name="Guiguen Y."/>
        </authorList>
    </citation>
    <scope>NUCLEOTIDE SEQUENCE [LARGE SCALE GENOMIC DNA]</scope>
    <source>
        <strain evidence="9">Hh-F2</strain>
        <tissue evidence="9">Blood</tissue>
    </source>
</reference>
<sequence>MSLAEQSQQWYPTNVNVTVLQAHSLKAKGKNGTNDAYAIIQLGKEKFSTSVSEKSLAPVWREEASFELPVFHQGNQERCMLRIVVMHRALVGQGRPLLGWIKWFKLQSKAGKKQKERGEVHVNIQFMRNNMTASMFDLSMKDKSRSPFGKLKDKIRGKKDRGGFSDSASAIVPRVSQVLTDSEGEEEGGGGVEKPKKSAKSKIKSIFGKSSNLQRSSLSQSMSVLPSLQPLPERNAWLSGSRSSGLDVEPSLSPVPETKVEGKPPLPKPPTHKHTLSADTKQLFSGKKDPFSLLGGLRSKNDPVSHSSVCINGSHVYAEEPDPEAGLSGSLQNLSGATNIGSTEDFTILKSSDQASTESLKSRTLPSYRVQSTSTTQKNREELQEEENAAKKAEEKKRLDEERKRLQQQEEEQRRREDERKRVEERKRQEEENRQRVAAAEEEKKRQEEIRKKEERKTAEKSESSKVSTLLSLVRGRKDSLKNSDSVSPPETPADRKTEPVPKRQGSQEFEEVPLRRKPLIPSKEEQDPDPHLQEKERGAKNPSTPTTGFPSWATSKVTAVKPRLDVSLKDETKDRLPSLSTSPLPPVSALSNPFTSTPCSSSSSPPSPTPFQDSSVPLCWEVSSGSTPADSLLKENRKSVLKTDPSEGGEEPQLSPGTPKFEPTASLVYPNIPGPASGQRSSAGSTEKDGESDFVAKAKGEDGSVLYSPSSRPASALDLLSKASSSSISRSPAAASLFEKGRQSGASSSASVPEGSGPPATPASVFDLLSKAASRTSRASSSGSNSPIVSVSESPIENINKPASDSDPLLKENLRPPSLFDSSTVLASISDSDFERVNKSASVSDSLLKDTSRQPSVSNTPCEIIKISDSLPEANSRQSSLSDSSNVLASVCNPPIENVTTSVSLSKETLSDSPFKNATRPAFVSEATSRSRKPSTSETASEKQLKADPLASSFSFKSVIQKRSGSGDPKSPPPELKSDEKPAKLDVKPDSSTSEREKSETTGVPEPSEPGSKHFRTEREVPKPAPRAPKSSRTEPWGPTEPAASTPKPAPRTITAQQAGKEESAAPILTHSPLSNKPGTNSSPVEAEGRSSPSARSPTAVNKPPPSLGAKGSSQGVGVTGLFDGRLGGRVPSASPGPDKSVDKGKQACSDQTARDRDAQKDKQAGGVSMEKSKLPDKSSGEVFKTKDKLAASDKKKDQSRSGETVAAKDRDTLLHQSTRMNQKDEQTLQDKNAGEMLSQKDKQTEKNADDRLAALSNKSIGDSLKLKDKQTVSDASDIEAQKLSVLSTKPTPSPPDKNVSGISSQEVKLAKPDQGTEETITANTKKPLENKNAGLEKDKRTLSEQTLEKDRRTPPASVEDAEGDTSPLPAMQNKPAVISARKRAERTEPSSTPRSNLEKQTGEEVAESQRKSKTESLSPPPSSSFSPLPPSPSSKTVVNSPAQPISSGGKRLLRAWVSPSETQPITVQQSPGSAQCRPHPVKPMSSQDSQTSRMEKDPKSSGVKDAPSGRSGLVISKFTDPSDAAPYSQLTHDELVALLVKQKEALSKKDCQIRDLEDYIDNLLVRVMEETPNILRNLPSKQAGRV</sequence>
<dbReference type="InterPro" id="IPR000008">
    <property type="entry name" value="C2_dom"/>
</dbReference>
<gene>
    <name evidence="9" type="ORF">HHUSO_G33687</name>
</gene>
<feature type="region of interest" description="Disordered" evidence="6">
    <location>
        <begin position="836"/>
        <end position="1528"/>
    </location>
</feature>
<feature type="region of interest" description="Disordered" evidence="6">
    <location>
        <begin position="234"/>
        <end position="339"/>
    </location>
</feature>
<feature type="compositionally biased region" description="Polar residues" evidence="6">
    <location>
        <begin position="1437"/>
        <end position="1448"/>
    </location>
</feature>
<dbReference type="InterPro" id="IPR037789">
    <property type="entry name" value="FIP_classI"/>
</dbReference>
<feature type="compositionally biased region" description="Basic and acidic residues" evidence="6">
    <location>
        <begin position="977"/>
        <end position="1001"/>
    </location>
</feature>
<feature type="compositionally biased region" description="Polar residues" evidence="6">
    <location>
        <begin position="352"/>
        <end position="376"/>
    </location>
</feature>
<feature type="compositionally biased region" description="Polar residues" evidence="6">
    <location>
        <begin position="899"/>
        <end position="917"/>
    </location>
</feature>
<feature type="compositionally biased region" description="Low complexity" evidence="6">
    <location>
        <begin position="578"/>
        <end position="616"/>
    </location>
</feature>
<evidence type="ECO:0000259" key="7">
    <source>
        <dbReference type="PROSITE" id="PS50004"/>
    </source>
</evidence>
<feature type="compositionally biased region" description="Polar residues" evidence="6">
    <location>
        <begin position="302"/>
        <end position="311"/>
    </location>
</feature>
<evidence type="ECO:0000256" key="3">
    <source>
        <dbReference type="ARBA" id="ARBA00022553"/>
    </source>
</evidence>
<organism evidence="9 10">
    <name type="scientific">Huso huso</name>
    <name type="common">Beluga</name>
    <name type="synonym">Acipenser huso</name>
    <dbReference type="NCBI Taxonomy" id="61971"/>
    <lineage>
        <taxon>Eukaryota</taxon>
        <taxon>Metazoa</taxon>
        <taxon>Chordata</taxon>
        <taxon>Craniata</taxon>
        <taxon>Vertebrata</taxon>
        <taxon>Euteleostomi</taxon>
        <taxon>Actinopterygii</taxon>
        <taxon>Chondrostei</taxon>
        <taxon>Acipenseriformes</taxon>
        <taxon>Acipenseridae</taxon>
        <taxon>Huso</taxon>
    </lineage>
</organism>
<feature type="compositionally biased region" description="Low complexity" evidence="6">
    <location>
        <begin position="771"/>
        <end position="798"/>
    </location>
</feature>
<feature type="domain" description="FIP-RBD" evidence="8">
    <location>
        <begin position="1518"/>
        <end position="1580"/>
    </location>
</feature>
<dbReference type="SUPFAM" id="SSF144270">
    <property type="entry name" value="Eferin C-derminal domain-like"/>
    <property type="match status" value="1"/>
</dbReference>
<dbReference type="PROSITE" id="PS51511">
    <property type="entry name" value="FIP_RBD"/>
    <property type="match status" value="1"/>
</dbReference>
<feature type="compositionally biased region" description="Polar residues" evidence="6">
    <location>
        <begin position="1073"/>
        <end position="1085"/>
    </location>
</feature>
<dbReference type="EMBL" id="JAHFZB010000044">
    <property type="protein sequence ID" value="KAK6468473.1"/>
    <property type="molecule type" value="Genomic_DNA"/>
</dbReference>
<evidence type="ECO:0000256" key="1">
    <source>
        <dbReference type="ARBA" id="ARBA00004172"/>
    </source>
</evidence>
<evidence type="ECO:0000256" key="4">
    <source>
        <dbReference type="ARBA" id="ARBA00022753"/>
    </source>
</evidence>
<dbReference type="SUPFAM" id="SSF49562">
    <property type="entry name" value="C2 domain (Calcium/lipid-binding domain, CaLB)"/>
    <property type="match status" value="1"/>
</dbReference>
<dbReference type="PROSITE" id="PS50004">
    <property type="entry name" value="C2"/>
    <property type="match status" value="1"/>
</dbReference>